<reference evidence="2 3" key="1">
    <citation type="submission" date="2021-01" db="EMBL/GenBank/DDBJ databases">
        <title>Whole genome shotgun sequence of Asanoa siamensis NBRC 107932.</title>
        <authorList>
            <person name="Komaki H."/>
            <person name="Tamura T."/>
        </authorList>
    </citation>
    <scope>NUCLEOTIDE SEQUENCE [LARGE SCALE GENOMIC DNA]</scope>
    <source>
        <strain evidence="2 3">NBRC 107932</strain>
    </source>
</reference>
<gene>
    <name evidence="2" type="ORF">Asi02nite_35770</name>
</gene>
<dbReference type="EMBL" id="BONE01000027">
    <property type="protein sequence ID" value="GIF74059.1"/>
    <property type="molecule type" value="Genomic_DNA"/>
</dbReference>
<feature type="compositionally biased region" description="Gly residues" evidence="1">
    <location>
        <begin position="1"/>
        <end position="16"/>
    </location>
</feature>
<accession>A0ABQ4CRZ0</accession>
<evidence type="ECO:0000256" key="1">
    <source>
        <dbReference type="SAM" id="MobiDB-lite"/>
    </source>
</evidence>
<dbReference type="Proteomes" id="UP000604117">
    <property type="component" value="Unassembled WGS sequence"/>
</dbReference>
<protein>
    <submittedName>
        <fullName evidence="2">Uncharacterized protein</fullName>
    </submittedName>
</protein>
<evidence type="ECO:0000313" key="2">
    <source>
        <dbReference type="EMBL" id="GIF74059.1"/>
    </source>
</evidence>
<name>A0ABQ4CRZ0_9ACTN</name>
<proteinExistence type="predicted"/>
<keyword evidence="3" id="KW-1185">Reference proteome</keyword>
<sequence length="88" mass="8364">MLGPTLGGGNVGGGVGDAVRPDGATGESDEPGGVGMAEPPPCVPQAAVSAAARTRAATAVARLLTCISLGRYGLIGGSEKGTPPAPPK</sequence>
<organism evidence="2 3">
    <name type="scientific">Asanoa siamensis</name>
    <dbReference type="NCBI Taxonomy" id="926357"/>
    <lineage>
        <taxon>Bacteria</taxon>
        <taxon>Bacillati</taxon>
        <taxon>Actinomycetota</taxon>
        <taxon>Actinomycetes</taxon>
        <taxon>Micromonosporales</taxon>
        <taxon>Micromonosporaceae</taxon>
        <taxon>Asanoa</taxon>
    </lineage>
</organism>
<comment type="caution">
    <text evidence="2">The sequence shown here is derived from an EMBL/GenBank/DDBJ whole genome shotgun (WGS) entry which is preliminary data.</text>
</comment>
<evidence type="ECO:0000313" key="3">
    <source>
        <dbReference type="Proteomes" id="UP000604117"/>
    </source>
</evidence>
<feature type="region of interest" description="Disordered" evidence="1">
    <location>
        <begin position="1"/>
        <end position="40"/>
    </location>
</feature>